<comment type="caution">
    <text evidence="1">The sequence shown here is derived from an EMBL/GenBank/DDBJ whole genome shotgun (WGS) entry which is preliminary data.</text>
</comment>
<keyword evidence="2" id="KW-1185">Reference proteome</keyword>
<sequence>MTGAATRNRRRTTTVSEVVNFGTAKVAGSIWQHKVGQLLPAFKFNPFTPRRPARLLPARFGPPARRRREIRAGAPGALTGIKLKGRR</sequence>
<reference evidence="1" key="1">
    <citation type="journal article" date="2023" name="G3 (Bethesda)">
        <title>A reference genome for the long-term kleptoplast-retaining sea slug Elysia crispata morphotype clarki.</title>
        <authorList>
            <person name="Eastman K.E."/>
            <person name="Pendleton A.L."/>
            <person name="Shaikh M.A."/>
            <person name="Suttiyut T."/>
            <person name="Ogas R."/>
            <person name="Tomko P."/>
            <person name="Gavelis G."/>
            <person name="Widhalm J.R."/>
            <person name="Wisecaver J.H."/>
        </authorList>
    </citation>
    <scope>NUCLEOTIDE SEQUENCE</scope>
    <source>
        <strain evidence="1">ECLA1</strain>
    </source>
</reference>
<protein>
    <submittedName>
        <fullName evidence="1">Uncharacterized protein</fullName>
    </submittedName>
</protein>
<accession>A0AAE1D7P9</accession>
<dbReference type="Proteomes" id="UP001283361">
    <property type="component" value="Unassembled WGS sequence"/>
</dbReference>
<gene>
    <name evidence="1" type="ORF">RRG08_022828</name>
</gene>
<name>A0AAE1D7P9_9GAST</name>
<organism evidence="1 2">
    <name type="scientific">Elysia crispata</name>
    <name type="common">lettuce slug</name>
    <dbReference type="NCBI Taxonomy" id="231223"/>
    <lineage>
        <taxon>Eukaryota</taxon>
        <taxon>Metazoa</taxon>
        <taxon>Spiralia</taxon>
        <taxon>Lophotrochozoa</taxon>
        <taxon>Mollusca</taxon>
        <taxon>Gastropoda</taxon>
        <taxon>Heterobranchia</taxon>
        <taxon>Euthyneura</taxon>
        <taxon>Panpulmonata</taxon>
        <taxon>Sacoglossa</taxon>
        <taxon>Placobranchoidea</taxon>
        <taxon>Plakobranchidae</taxon>
        <taxon>Elysia</taxon>
    </lineage>
</organism>
<dbReference type="AlphaFoldDB" id="A0AAE1D7P9"/>
<proteinExistence type="predicted"/>
<dbReference type="EMBL" id="JAWDGP010004972">
    <property type="protein sequence ID" value="KAK3760544.1"/>
    <property type="molecule type" value="Genomic_DNA"/>
</dbReference>
<evidence type="ECO:0000313" key="2">
    <source>
        <dbReference type="Proteomes" id="UP001283361"/>
    </source>
</evidence>
<evidence type="ECO:0000313" key="1">
    <source>
        <dbReference type="EMBL" id="KAK3760544.1"/>
    </source>
</evidence>